<dbReference type="GO" id="GO:0030691">
    <property type="term" value="C:Noc2p-Noc3p complex"/>
    <property type="evidence" value="ECO:0007669"/>
    <property type="project" value="TreeGrafter"/>
</dbReference>
<dbReference type="PANTHER" id="PTHR12687">
    <property type="entry name" value="NUCLEOLAR COMPLEX 2 AND RAD4-RELATED"/>
    <property type="match status" value="1"/>
</dbReference>
<evidence type="ECO:0000256" key="2">
    <source>
        <dbReference type="ARBA" id="ARBA00005907"/>
    </source>
</evidence>
<evidence type="ECO:0000313" key="4">
    <source>
        <dbReference type="EMBL" id="JAG43037.1"/>
    </source>
</evidence>
<dbReference type="Pfam" id="PF03715">
    <property type="entry name" value="Noc2"/>
    <property type="match status" value="1"/>
</dbReference>
<dbReference type="GO" id="GO:0030690">
    <property type="term" value="C:Noc1p-Noc2p complex"/>
    <property type="evidence" value="ECO:0007669"/>
    <property type="project" value="TreeGrafter"/>
</dbReference>
<keyword evidence="3" id="KW-0539">Nucleus</keyword>
<reference evidence="4" key="1">
    <citation type="journal article" date="2014" name="PLoS ONE">
        <title>Transcriptome-Based Identification of ABC Transporters in the Western Tarnished Plant Bug Lygus hesperus.</title>
        <authorList>
            <person name="Hull J.J."/>
            <person name="Chaney K."/>
            <person name="Geib S.M."/>
            <person name="Fabrick J.A."/>
            <person name="Brent C.S."/>
            <person name="Walsh D."/>
            <person name="Lavine L.C."/>
        </authorList>
    </citation>
    <scope>NUCLEOTIDE SEQUENCE</scope>
</reference>
<proteinExistence type="inferred from homology"/>
<comment type="subcellular location">
    <subcellularLocation>
        <location evidence="1">Nucleus</location>
    </subcellularLocation>
</comment>
<dbReference type="InterPro" id="IPR005343">
    <property type="entry name" value="Noc2"/>
</dbReference>
<dbReference type="PANTHER" id="PTHR12687:SF4">
    <property type="entry name" value="NUCLEOLAR COMPLEX PROTEIN 2 HOMOLOG"/>
    <property type="match status" value="1"/>
</dbReference>
<reference evidence="4" key="2">
    <citation type="submission" date="2014-07" db="EMBL/GenBank/DDBJ databases">
        <authorList>
            <person name="Hull J."/>
        </authorList>
    </citation>
    <scope>NUCLEOTIDE SEQUENCE</scope>
</reference>
<dbReference type="AlphaFoldDB" id="A0A0A9ZCP5"/>
<protein>
    <submittedName>
        <fullName evidence="4">Uncharacterized protein</fullName>
    </submittedName>
</protein>
<evidence type="ECO:0000256" key="3">
    <source>
        <dbReference type="ARBA" id="ARBA00023242"/>
    </source>
</evidence>
<gene>
    <name evidence="4" type="ORF">CM83_3499</name>
</gene>
<name>A0A0A9ZCP5_LYGHE</name>
<dbReference type="GO" id="GO:0042273">
    <property type="term" value="P:ribosomal large subunit biogenesis"/>
    <property type="evidence" value="ECO:0007669"/>
    <property type="project" value="TreeGrafter"/>
</dbReference>
<sequence>MLADNCSDATLLTGLLHTIVPFVPLIHYVKGATKGILRSSLQLCAAADEKVRVAAYVVLRALTTRATGTRSMYQSAAFKGIFLTLVKTSHQYNAKMQSIVAFLINCVVDLYGTDMEAAYQHTFVYIRQLAIFLRATLQQQS</sequence>
<dbReference type="EMBL" id="GBHO01000567">
    <property type="protein sequence ID" value="JAG43037.1"/>
    <property type="molecule type" value="Transcribed_RNA"/>
</dbReference>
<dbReference type="GO" id="GO:0005654">
    <property type="term" value="C:nucleoplasm"/>
    <property type="evidence" value="ECO:0007669"/>
    <property type="project" value="TreeGrafter"/>
</dbReference>
<accession>A0A0A9ZCP5</accession>
<organism evidence="4">
    <name type="scientific">Lygus hesperus</name>
    <name type="common">Western plant bug</name>
    <dbReference type="NCBI Taxonomy" id="30085"/>
    <lineage>
        <taxon>Eukaryota</taxon>
        <taxon>Metazoa</taxon>
        <taxon>Ecdysozoa</taxon>
        <taxon>Arthropoda</taxon>
        <taxon>Hexapoda</taxon>
        <taxon>Insecta</taxon>
        <taxon>Pterygota</taxon>
        <taxon>Neoptera</taxon>
        <taxon>Paraneoptera</taxon>
        <taxon>Hemiptera</taxon>
        <taxon>Heteroptera</taxon>
        <taxon>Panheteroptera</taxon>
        <taxon>Cimicomorpha</taxon>
        <taxon>Miridae</taxon>
        <taxon>Mirini</taxon>
        <taxon>Lygus</taxon>
    </lineage>
</organism>
<evidence type="ECO:0000256" key="1">
    <source>
        <dbReference type="ARBA" id="ARBA00004123"/>
    </source>
</evidence>
<comment type="similarity">
    <text evidence="2">Belongs to the NOC2 family.</text>
</comment>
<dbReference type="GO" id="GO:0005730">
    <property type="term" value="C:nucleolus"/>
    <property type="evidence" value="ECO:0007669"/>
    <property type="project" value="TreeGrafter"/>
</dbReference>